<dbReference type="GO" id="GO:0047408">
    <property type="term" value="F:alkenylglycerophosphocholine hydrolase activity"/>
    <property type="evidence" value="ECO:0007669"/>
    <property type="project" value="UniProtKB-EC"/>
</dbReference>
<dbReference type="PANTHER" id="PTHR31885:SF6">
    <property type="entry name" value="GH04784P"/>
    <property type="match status" value="1"/>
</dbReference>
<dbReference type="Proteomes" id="UP001497472">
    <property type="component" value="Unassembled WGS sequence"/>
</dbReference>
<sequence length="218" mass="23969">MISLTNMINCVRENRRLVPFFKAVFIYFALSCEADGPPSAWAAAFKCAPVMCLMACVAGCGYGWYARFVALGLGLSAIGDALLVWPQYFLPGMGAFAVAHIAYILAFGWKPQSYLTLYVIYEGVSLYIQAICPPASLSVLVQGYALLLTTMTWHGIVRKGIQRYGVLLFLISDAILGYSLFRGTVPYKQVIVMSTYYSGQFFIAMSALQRPQSAVVTN</sequence>
<evidence type="ECO:0000256" key="2">
    <source>
        <dbReference type="ARBA" id="ARBA00007375"/>
    </source>
</evidence>
<dbReference type="EMBL" id="CAVLEF010000003">
    <property type="protein sequence ID" value="CAK1542426.1"/>
    <property type="molecule type" value="Genomic_DNA"/>
</dbReference>
<feature type="transmembrane region" description="Helical" evidence="9">
    <location>
        <begin position="114"/>
        <end position="131"/>
    </location>
</feature>
<evidence type="ECO:0000256" key="5">
    <source>
        <dbReference type="ARBA" id="ARBA00023136"/>
    </source>
</evidence>
<comment type="catalytic activity">
    <reaction evidence="8">
        <text>a 1-O-(1Z-alkenyl)-sn-glycero-3-phosphocholine + H2O = a 2,3-saturated aldehyde + sn-glycerol 3-phosphocholine</text>
        <dbReference type="Rhea" id="RHEA:22544"/>
        <dbReference type="ChEBI" id="CHEBI:15377"/>
        <dbReference type="ChEBI" id="CHEBI:16870"/>
        <dbReference type="ChEBI" id="CHEBI:73359"/>
        <dbReference type="ChEBI" id="CHEBI:77287"/>
        <dbReference type="EC" id="3.3.2.2"/>
    </reaction>
</comment>
<dbReference type="GO" id="GO:0016020">
    <property type="term" value="C:membrane"/>
    <property type="evidence" value="ECO:0007669"/>
    <property type="project" value="UniProtKB-SubCell"/>
</dbReference>
<feature type="transmembrane region" description="Helical" evidence="9">
    <location>
        <begin position="85"/>
        <end position="107"/>
    </location>
</feature>
<reference evidence="10 11" key="1">
    <citation type="submission" date="2023-11" db="EMBL/GenBank/DDBJ databases">
        <authorList>
            <person name="Okamura Y."/>
        </authorList>
    </citation>
    <scope>NUCLEOTIDE SEQUENCE [LARGE SCALE GENOMIC DNA]</scope>
</reference>
<organism evidence="10 11">
    <name type="scientific">Leptosia nina</name>
    <dbReference type="NCBI Taxonomy" id="320188"/>
    <lineage>
        <taxon>Eukaryota</taxon>
        <taxon>Metazoa</taxon>
        <taxon>Ecdysozoa</taxon>
        <taxon>Arthropoda</taxon>
        <taxon>Hexapoda</taxon>
        <taxon>Insecta</taxon>
        <taxon>Pterygota</taxon>
        <taxon>Neoptera</taxon>
        <taxon>Endopterygota</taxon>
        <taxon>Lepidoptera</taxon>
        <taxon>Glossata</taxon>
        <taxon>Ditrysia</taxon>
        <taxon>Papilionoidea</taxon>
        <taxon>Pieridae</taxon>
        <taxon>Pierinae</taxon>
        <taxon>Leptosia</taxon>
    </lineage>
</organism>
<comment type="caution">
    <text evidence="10">The sequence shown here is derived from an EMBL/GenBank/DDBJ whole genome shotgun (WGS) entry which is preliminary data.</text>
</comment>
<evidence type="ECO:0000313" key="11">
    <source>
        <dbReference type="Proteomes" id="UP001497472"/>
    </source>
</evidence>
<feature type="transmembrane region" description="Helical" evidence="9">
    <location>
        <begin position="164"/>
        <end position="181"/>
    </location>
</feature>
<keyword evidence="11" id="KW-1185">Reference proteome</keyword>
<dbReference type="PANTHER" id="PTHR31885">
    <property type="entry name" value="GH04784P"/>
    <property type="match status" value="1"/>
</dbReference>
<dbReference type="EC" id="3.3.2.2" evidence="6"/>
<name>A0AAV1J1Z7_9NEOP</name>
<evidence type="ECO:0000256" key="7">
    <source>
        <dbReference type="ARBA" id="ARBA00049458"/>
    </source>
</evidence>
<feature type="transmembrane region" description="Helical" evidence="9">
    <location>
        <begin position="47"/>
        <end position="65"/>
    </location>
</feature>
<evidence type="ECO:0000256" key="9">
    <source>
        <dbReference type="SAM" id="Phobius"/>
    </source>
</evidence>
<dbReference type="Pfam" id="PF07947">
    <property type="entry name" value="YhhN"/>
    <property type="match status" value="1"/>
</dbReference>
<keyword evidence="3 9" id="KW-0812">Transmembrane</keyword>
<accession>A0AAV1J1Z7</accession>
<evidence type="ECO:0000256" key="8">
    <source>
        <dbReference type="ARBA" id="ARBA00049560"/>
    </source>
</evidence>
<evidence type="ECO:0000256" key="4">
    <source>
        <dbReference type="ARBA" id="ARBA00022989"/>
    </source>
</evidence>
<feature type="transmembrane region" description="Helical" evidence="9">
    <location>
        <begin position="137"/>
        <end position="157"/>
    </location>
</feature>
<gene>
    <name evidence="10" type="ORF">LNINA_LOCUS2325</name>
</gene>
<comment type="catalytic activity">
    <reaction evidence="7">
        <text>a 1-O-(1Z-alkenyl)-sn-glycero-3-phosphoethanolamine + H2O = a 2,3-saturated aldehyde + sn-glycero-3-phosphoethanolamine</text>
        <dbReference type="Rhea" id="RHEA:16905"/>
        <dbReference type="ChEBI" id="CHEBI:15377"/>
        <dbReference type="ChEBI" id="CHEBI:73359"/>
        <dbReference type="ChEBI" id="CHEBI:77288"/>
        <dbReference type="ChEBI" id="CHEBI:143890"/>
        <dbReference type="EC" id="3.3.2.2"/>
    </reaction>
</comment>
<evidence type="ECO:0000256" key="6">
    <source>
        <dbReference type="ARBA" id="ARBA00035673"/>
    </source>
</evidence>
<evidence type="ECO:0000256" key="3">
    <source>
        <dbReference type="ARBA" id="ARBA00022692"/>
    </source>
</evidence>
<comment type="subcellular location">
    <subcellularLocation>
        <location evidence="1">Membrane</location>
        <topology evidence="1">Multi-pass membrane protein</topology>
    </subcellularLocation>
</comment>
<evidence type="ECO:0000313" key="10">
    <source>
        <dbReference type="EMBL" id="CAK1542426.1"/>
    </source>
</evidence>
<evidence type="ECO:0000256" key="1">
    <source>
        <dbReference type="ARBA" id="ARBA00004141"/>
    </source>
</evidence>
<keyword evidence="5 9" id="KW-0472">Membrane</keyword>
<proteinExistence type="inferred from homology"/>
<comment type="similarity">
    <text evidence="2">Belongs to the TMEM86 family.</text>
</comment>
<protein>
    <recommendedName>
        <fullName evidence="6">lysoplasmalogenase</fullName>
        <ecNumber evidence="6">3.3.2.2</ecNumber>
    </recommendedName>
</protein>
<dbReference type="InterPro" id="IPR012506">
    <property type="entry name" value="TMEM86B-like"/>
</dbReference>
<dbReference type="AlphaFoldDB" id="A0AAV1J1Z7"/>
<keyword evidence="4 9" id="KW-1133">Transmembrane helix</keyword>